<keyword evidence="3" id="KW-0862">Zinc</keyword>
<dbReference type="Gene3D" id="1.10.555.10">
    <property type="entry name" value="Rho GTPase activation protein"/>
    <property type="match status" value="1"/>
</dbReference>
<dbReference type="InterPro" id="IPR002219">
    <property type="entry name" value="PKC_DAG/PE"/>
</dbReference>
<feature type="domain" description="Rho-GAP" evidence="5">
    <location>
        <begin position="68"/>
        <end position="280"/>
    </location>
</feature>
<dbReference type="PROSITE" id="PS50238">
    <property type="entry name" value="RHOGAP"/>
    <property type="match status" value="1"/>
</dbReference>
<evidence type="ECO:0000313" key="7">
    <source>
        <dbReference type="Proteomes" id="UP000694720"/>
    </source>
</evidence>
<keyword evidence="1" id="KW-0343">GTPase activation</keyword>
<sequence>MTDGLIVLYIDIETKSAGYIAKIMRNPISEHTGHTTLNRGPAQQKHTPVLKETHDEKDSIGQDGVSEKRLTALVRRATLKENEQIPRQVHSFRVHKYRGPHWYEYYGVKCIDCGLNVYKQCYNMVPNDCKPDLKHVKKVYSCDLMTFAKAYTAKQAMVVDICIKETESRDFNSEGLHGISGFSDLIKDVKMVFDRDDEKAGISVNVTETTAPAHCKIFWYLMVHLKRVTLHEKENLMNAESLGIVFSPTLMRFPKLDGITTLNNIQYQRLLIISRITNQN</sequence>
<dbReference type="SUPFAM" id="SSF48350">
    <property type="entry name" value="GTPase activation domain, GAP"/>
    <property type="match status" value="1"/>
</dbReference>
<evidence type="ECO:0000256" key="3">
    <source>
        <dbReference type="ARBA" id="ARBA00022833"/>
    </source>
</evidence>
<evidence type="ECO:0000259" key="4">
    <source>
        <dbReference type="PROSITE" id="PS50081"/>
    </source>
</evidence>
<evidence type="ECO:0008006" key="8">
    <source>
        <dbReference type="Google" id="ProtNLM"/>
    </source>
</evidence>
<accession>A0A8D1CPQ5</accession>
<dbReference type="Ensembl" id="ENSSSCT00035029044.1">
    <property type="protein sequence ID" value="ENSSSCP00035011206.1"/>
    <property type="gene ID" value="ENSSSCG00035022254.1"/>
</dbReference>
<keyword evidence="2" id="KW-0479">Metal-binding</keyword>
<dbReference type="PANTHER" id="PTHR46075:SF1">
    <property type="entry name" value="N-CHIMAERIN"/>
    <property type="match status" value="1"/>
</dbReference>
<protein>
    <recommendedName>
        <fullName evidence="8">Rho-GAP domain-containing protein</fullName>
    </recommendedName>
</protein>
<evidence type="ECO:0000259" key="5">
    <source>
        <dbReference type="PROSITE" id="PS50238"/>
    </source>
</evidence>
<dbReference type="Proteomes" id="UP000694720">
    <property type="component" value="Unplaced"/>
</dbReference>
<evidence type="ECO:0000256" key="2">
    <source>
        <dbReference type="ARBA" id="ARBA00022723"/>
    </source>
</evidence>
<organism evidence="6 7">
    <name type="scientific">Sus scrofa</name>
    <name type="common">Pig</name>
    <dbReference type="NCBI Taxonomy" id="9823"/>
    <lineage>
        <taxon>Eukaryota</taxon>
        <taxon>Metazoa</taxon>
        <taxon>Chordata</taxon>
        <taxon>Craniata</taxon>
        <taxon>Vertebrata</taxon>
        <taxon>Euteleostomi</taxon>
        <taxon>Mammalia</taxon>
        <taxon>Eutheria</taxon>
        <taxon>Laurasiatheria</taxon>
        <taxon>Artiodactyla</taxon>
        <taxon>Suina</taxon>
        <taxon>Suidae</taxon>
        <taxon>Sus</taxon>
    </lineage>
</organism>
<dbReference type="GO" id="GO:0046872">
    <property type="term" value="F:metal ion binding"/>
    <property type="evidence" value="ECO:0007669"/>
    <property type="project" value="UniProtKB-KW"/>
</dbReference>
<dbReference type="GO" id="GO:0007165">
    <property type="term" value="P:signal transduction"/>
    <property type="evidence" value="ECO:0007669"/>
    <property type="project" value="InterPro"/>
</dbReference>
<reference evidence="6" key="1">
    <citation type="submission" date="2025-08" db="UniProtKB">
        <authorList>
            <consortium name="Ensembl"/>
        </authorList>
    </citation>
    <scope>IDENTIFICATION</scope>
</reference>
<dbReference type="SMART" id="SM00324">
    <property type="entry name" value="RhoGAP"/>
    <property type="match status" value="1"/>
</dbReference>
<dbReference type="InterPro" id="IPR008936">
    <property type="entry name" value="Rho_GTPase_activation_prot"/>
</dbReference>
<dbReference type="Gene3D" id="3.30.60.20">
    <property type="match status" value="1"/>
</dbReference>
<proteinExistence type="predicted"/>
<dbReference type="InterPro" id="IPR051854">
    <property type="entry name" value="Rho-type_GAP"/>
</dbReference>
<dbReference type="InterPro" id="IPR046349">
    <property type="entry name" value="C1-like_sf"/>
</dbReference>
<feature type="domain" description="Phorbol-ester/DAG-type" evidence="4">
    <location>
        <begin position="89"/>
        <end position="129"/>
    </location>
</feature>
<evidence type="ECO:0000256" key="1">
    <source>
        <dbReference type="ARBA" id="ARBA00022468"/>
    </source>
</evidence>
<dbReference type="Pfam" id="PF00620">
    <property type="entry name" value="RhoGAP"/>
    <property type="match status" value="1"/>
</dbReference>
<dbReference type="GO" id="GO:0005096">
    <property type="term" value="F:GTPase activator activity"/>
    <property type="evidence" value="ECO:0007669"/>
    <property type="project" value="UniProtKB-KW"/>
</dbReference>
<evidence type="ECO:0000313" key="6">
    <source>
        <dbReference type="Ensembl" id="ENSSSCP00035011206.1"/>
    </source>
</evidence>
<dbReference type="AlphaFoldDB" id="A0A8D1CPQ5"/>
<dbReference type="PROSITE" id="PS50081">
    <property type="entry name" value="ZF_DAG_PE_2"/>
    <property type="match status" value="1"/>
</dbReference>
<dbReference type="InterPro" id="IPR000198">
    <property type="entry name" value="RhoGAP_dom"/>
</dbReference>
<dbReference type="PANTHER" id="PTHR46075">
    <property type="entry name" value="CHIMERIN FAMILY MEMBER"/>
    <property type="match status" value="1"/>
</dbReference>
<name>A0A8D1CPQ5_PIG</name>
<dbReference type="SUPFAM" id="SSF57889">
    <property type="entry name" value="Cysteine-rich domain"/>
    <property type="match status" value="1"/>
</dbReference>